<feature type="domain" description="Disease resistance R13L4/SHOC-2-like LRR" evidence="11">
    <location>
        <begin position="548"/>
        <end position="653"/>
    </location>
</feature>
<keyword evidence="6" id="KW-0067">ATP-binding</keyword>
<feature type="domain" description="Disease resistance protein winged helix" evidence="10">
    <location>
        <begin position="410"/>
        <end position="476"/>
    </location>
</feature>
<evidence type="ECO:0000256" key="7">
    <source>
        <dbReference type="SAM" id="Coils"/>
    </source>
</evidence>
<dbReference type="GO" id="GO:0043531">
    <property type="term" value="F:ADP binding"/>
    <property type="evidence" value="ECO:0007669"/>
    <property type="project" value="InterPro"/>
</dbReference>
<evidence type="ECO:0000256" key="6">
    <source>
        <dbReference type="ARBA" id="ARBA00022840"/>
    </source>
</evidence>
<dbReference type="Proteomes" id="UP000516437">
    <property type="component" value="Chromosome 2"/>
</dbReference>
<comment type="caution">
    <text evidence="12">The sequence shown here is derived from an EMBL/GenBank/DDBJ whole genome shotgun (WGS) entry which is preliminary data.</text>
</comment>
<dbReference type="InterPro" id="IPR001611">
    <property type="entry name" value="Leu-rich_rpt"/>
</dbReference>
<keyword evidence="3" id="KW-0677">Repeat</keyword>
<feature type="coiled-coil region" evidence="7">
    <location>
        <begin position="25"/>
        <end position="88"/>
    </location>
</feature>
<dbReference type="Pfam" id="PF23598">
    <property type="entry name" value="LRR_14"/>
    <property type="match status" value="1"/>
</dbReference>
<dbReference type="Gene3D" id="3.80.10.10">
    <property type="entry name" value="Ribonuclease Inhibitor"/>
    <property type="match status" value="2"/>
</dbReference>
<dbReference type="PROSITE" id="PS51450">
    <property type="entry name" value="LRR"/>
    <property type="match status" value="1"/>
</dbReference>
<reference evidence="12 13" key="1">
    <citation type="journal article" date="2019" name="Plant Biotechnol. J.">
        <title>The red bayberry genome and genetic basis of sex determination.</title>
        <authorList>
            <person name="Jia H.M."/>
            <person name="Jia H.J."/>
            <person name="Cai Q.L."/>
            <person name="Wang Y."/>
            <person name="Zhao H.B."/>
            <person name="Yang W.F."/>
            <person name="Wang G.Y."/>
            <person name="Li Y.H."/>
            <person name="Zhan D.L."/>
            <person name="Shen Y.T."/>
            <person name="Niu Q.F."/>
            <person name="Chang L."/>
            <person name="Qiu J."/>
            <person name="Zhao L."/>
            <person name="Xie H.B."/>
            <person name="Fu W.Y."/>
            <person name="Jin J."/>
            <person name="Li X.W."/>
            <person name="Jiao Y."/>
            <person name="Zhou C.C."/>
            <person name="Tu T."/>
            <person name="Chai C.Y."/>
            <person name="Gao J.L."/>
            <person name="Fan L.J."/>
            <person name="van de Weg E."/>
            <person name="Wang J.Y."/>
            <person name="Gao Z.S."/>
        </authorList>
    </citation>
    <scope>NUCLEOTIDE SEQUENCE [LARGE SCALE GENOMIC DNA]</scope>
    <source>
        <tissue evidence="12">Leaves</tissue>
    </source>
</reference>
<evidence type="ECO:0000256" key="4">
    <source>
        <dbReference type="ARBA" id="ARBA00022741"/>
    </source>
</evidence>
<evidence type="ECO:0000313" key="13">
    <source>
        <dbReference type="Proteomes" id="UP000516437"/>
    </source>
</evidence>
<dbReference type="InterPro" id="IPR058922">
    <property type="entry name" value="WHD_DRP"/>
</dbReference>
<evidence type="ECO:0000256" key="5">
    <source>
        <dbReference type="ARBA" id="ARBA00022821"/>
    </source>
</evidence>
<sequence length="968" mass="109525">MDVVGTVFGVLNLSWELLAKQFSHLKNVEKSLEGLHSKMEELNGRANDIKMEIDTGITFMGKKPKSDVQLWLNQVDKLKNEVNILESEICAKGRCMKGCFPNCYSRFKLGKHLVQKIKDLTELQGKGAFPNGLFIDLLPDTGKFMQTAGIIGETIPRKILHEIWESLMDVSVSKIGVYGMGGVGKTTVMKHVNNLLNEAEIFDNVIWVTASRTFDLGKLQFDIAKAVNLDLEYEVNASRRSTMLFEHLRRMKKSILIIDDLWSKFSLEEAGIPQPNKENGCKLVFVTRLMEVCRGMETQREIKVDILSEEDAWKLFTNKAGIDEFISPEIGSHAKLIIEQCGRLPLAIITVGRAMRKTNDVRVWKNALQELKSSRAEIEGMEGDVFTRLEFSYNHLKDKRVQACFLYCSLYPENSKIDVEELVEYWMAEGLIDEVWDREQEINKGHAILKELKDACLLEGIGTEHVRMHDLVRDLAIRITRESPLYMVKAGLSLQTLSRACMEDVERVSLMANNLEVLPDQPSSEKLLTLLLQENPHLRSIPDSFFLSMHNLRVLDLSGSSITSLPDTLSSLWNLRALLLHLCELEKLPSLATLRELRVLDLSCTLVQALPCGIEDLVNLRRLDLSYTEELNRFPGGVISNLSRLENLSMFQSKWRWSLTPLGKGGGADFAEITNCSRLSNLGLSFEDSYSFNKYVRSGHWRLLKSYHIGIGLLSSSLPISRGTFSVEVQGCKLITNGGSIELPDNTQELALQGCHDVDILSKLSTISNLENLKECYISSCTGMEYIVGTDGSYFPSLEKLILRKLPNLKAICNGSLVDSVFSKLQALHIHNCSRIKHIFTSGTLQCLQNLEEVELWNCYSIENIIEDEETGGVNSNDFPSIKLPKLRVLYLSSLPELKTVSKRGIICNSLESVDVWGCEKLKKLSLLTDNLPFTFKHIRGSRKWWDELQWDEPSCKSLLQPLFKEEK</sequence>
<dbReference type="InterPro" id="IPR055414">
    <property type="entry name" value="LRR_R13L4/SHOC2-like"/>
</dbReference>
<evidence type="ECO:0000256" key="1">
    <source>
        <dbReference type="ARBA" id="ARBA00008894"/>
    </source>
</evidence>
<dbReference type="PANTHER" id="PTHR33463">
    <property type="entry name" value="NB-ARC DOMAIN-CONTAINING PROTEIN-RELATED"/>
    <property type="match status" value="1"/>
</dbReference>
<dbReference type="Pfam" id="PF23559">
    <property type="entry name" value="WHD_DRP"/>
    <property type="match status" value="1"/>
</dbReference>
<comment type="similarity">
    <text evidence="1">Belongs to the disease resistance NB-LRR family.</text>
</comment>
<dbReference type="PRINTS" id="PR00364">
    <property type="entry name" value="DISEASERSIST"/>
</dbReference>
<evidence type="ECO:0000259" key="11">
    <source>
        <dbReference type="Pfam" id="PF23598"/>
    </source>
</evidence>
<dbReference type="GO" id="GO:0005524">
    <property type="term" value="F:ATP binding"/>
    <property type="evidence" value="ECO:0007669"/>
    <property type="project" value="UniProtKB-KW"/>
</dbReference>
<dbReference type="InterPro" id="IPR042197">
    <property type="entry name" value="Apaf_helical"/>
</dbReference>
<dbReference type="SUPFAM" id="SSF52540">
    <property type="entry name" value="P-loop containing nucleoside triphosphate hydrolases"/>
    <property type="match status" value="1"/>
</dbReference>
<keyword evidence="13" id="KW-1185">Reference proteome</keyword>
<organism evidence="12 13">
    <name type="scientific">Morella rubra</name>
    <name type="common">Chinese bayberry</name>
    <dbReference type="NCBI Taxonomy" id="262757"/>
    <lineage>
        <taxon>Eukaryota</taxon>
        <taxon>Viridiplantae</taxon>
        <taxon>Streptophyta</taxon>
        <taxon>Embryophyta</taxon>
        <taxon>Tracheophyta</taxon>
        <taxon>Spermatophyta</taxon>
        <taxon>Magnoliopsida</taxon>
        <taxon>eudicotyledons</taxon>
        <taxon>Gunneridae</taxon>
        <taxon>Pentapetalae</taxon>
        <taxon>rosids</taxon>
        <taxon>fabids</taxon>
        <taxon>Fagales</taxon>
        <taxon>Myricaceae</taxon>
        <taxon>Morella</taxon>
    </lineage>
</organism>
<feature type="domain" description="Disease resistance protein At4g27190-like leucine-rich repeats" evidence="9">
    <location>
        <begin position="798"/>
        <end position="925"/>
    </location>
</feature>
<evidence type="ECO:0000256" key="3">
    <source>
        <dbReference type="ARBA" id="ARBA00022737"/>
    </source>
</evidence>
<evidence type="ECO:0000259" key="9">
    <source>
        <dbReference type="Pfam" id="PF23247"/>
    </source>
</evidence>
<dbReference type="InterPro" id="IPR032675">
    <property type="entry name" value="LRR_dom_sf"/>
</dbReference>
<dbReference type="FunFam" id="1.10.10.10:FF:000322">
    <property type="entry name" value="Probable disease resistance protein At1g63360"/>
    <property type="match status" value="1"/>
</dbReference>
<dbReference type="InterPro" id="IPR050905">
    <property type="entry name" value="Plant_NBS-LRR"/>
</dbReference>
<dbReference type="FunFam" id="3.40.50.300:FF:001091">
    <property type="entry name" value="Probable disease resistance protein At1g61300"/>
    <property type="match status" value="1"/>
</dbReference>
<name>A0A6A1WBP4_9ROSI</name>
<dbReference type="SMART" id="SM00369">
    <property type="entry name" value="LRR_TYP"/>
    <property type="match status" value="2"/>
</dbReference>
<dbReference type="InterPro" id="IPR036388">
    <property type="entry name" value="WH-like_DNA-bd_sf"/>
</dbReference>
<protein>
    <submittedName>
        <fullName evidence="12">Uncharacterized protein</fullName>
    </submittedName>
</protein>
<gene>
    <name evidence="12" type="ORF">CJ030_MR2G000414</name>
</gene>
<dbReference type="SUPFAM" id="SSF52058">
    <property type="entry name" value="L domain-like"/>
    <property type="match status" value="1"/>
</dbReference>
<evidence type="ECO:0000259" key="8">
    <source>
        <dbReference type="Pfam" id="PF00931"/>
    </source>
</evidence>
<dbReference type="PANTHER" id="PTHR33463:SF221">
    <property type="entry name" value="LEUCINE-RICH REPEAT DOMAIN, L DOMAIN-CONTAINING PROTEIN"/>
    <property type="match status" value="1"/>
</dbReference>
<dbReference type="Pfam" id="PF23247">
    <property type="entry name" value="LRR_RPS2"/>
    <property type="match status" value="1"/>
</dbReference>
<dbReference type="Gene3D" id="3.40.50.300">
    <property type="entry name" value="P-loop containing nucleotide triphosphate hydrolases"/>
    <property type="match status" value="1"/>
</dbReference>
<dbReference type="AlphaFoldDB" id="A0A6A1WBP4"/>
<keyword evidence="5" id="KW-0611">Plant defense</keyword>
<dbReference type="InterPro" id="IPR003591">
    <property type="entry name" value="Leu-rich_rpt_typical-subtyp"/>
</dbReference>
<proteinExistence type="inferred from homology"/>
<accession>A0A6A1WBP4</accession>
<keyword evidence="7" id="KW-0175">Coiled coil</keyword>
<feature type="domain" description="NB-ARC" evidence="8">
    <location>
        <begin position="160"/>
        <end position="321"/>
    </location>
</feature>
<dbReference type="Gene3D" id="1.10.10.10">
    <property type="entry name" value="Winged helix-like DNA-binding domain superfamily/Winged helix DNA-binding domain"/>
    <property type="match status" value="1"/>
</dbReference>
<keyword evidence="2" id="KW-0433">Leucine-rich repeat</keyword>
<dbReference type="InterPro" id="IPR002182">
    <property type="entry name" value="NB-ARC"/>
</dbReference>
<dbReference type="GO" id="GO:0006952">
    <property type="term" value="P:defense response"/>
    <property type="evidence" value="ECO:0007669"/>
    <property type="project" value="UniProtKB-KW"/>
</dbReference>
<dbReference type="InterPro" id="IPR027417">
    <property type="entry name" value="P-loop_NTPase"/>
</dbReference>
<evidence type="ECO:0000256" key="2">
    <source>
        <dbReference type="ARBA" id="ARBA00022614"/>
    </source>
</evidence>
<evidence type="ECO:0000313" key="12">
    <source>
        <dbReference type="EMBL" id="KAB1222601.1"/>
    </source>
</evidence>
<keyword evidence="4" id="KW-0547">Nucleotide-binding</keyword>
<dbReference type="EMBL" id="RXIC02000020">
    <property type="protein sequence ID" value="KAB1222601.1"/>
    <property type="molecule type" value="Genomic_DNA"/>
</dbReference>
<dbReference type="Pfam" id="PF00931">
    <property type="entry name" value="NB-ARC"/>
    <property type="match status" value="1"/>
</dbReference>
<dbReference type="Gene3D" id="1.10.8.430">
    <property type="entry name" value="Helical domain of apoptotic protease-activating factors"/>
    <property type="match status" value="1"/>
</dbReference>
<evidence type="ECO:0000259" key="10">
    <source>
        <dbReference type="Pfam" id="PF23559"/>
    </source>
</evidence>
<dbReference type="InterPro" id="IPR057135">
    <property type="entry name" value="At4g27190-like_LRR"/>
</dbReference>
<dbReference type="OrthoDB" id="1926275at2759"/>